<evidence type="ECO:0000259" key="2">
    <source>
        <dbReference type="PROSITE" id="PS50110"/>
    </source>
</evidence>
<evidence type="ECO:0000313" key="4">
    <source>
        <dbReference type="Proteomes" id="UP000051931"/>
    </source>
</evidence>
<dbReference type="RefSeq" id="WP_027825847.1">
    <property type="nucleotide sequence ID" value="NZ_AZFB01000005.1"/>
</dbReference>
<dbReference type="AlphaFoldDB" id="A0A0R1SCM3"/>
<proteinExistence type="predicted"/>
<feature type="domain" description="Response regulatory" evidence="2">
    <location>
        <begin position="2"/>
        <end position="119"/>
    </location>
</feature>
<keyword evidence="4" id="KW-1185">Reference proteome</keyword>
<dbReference type="PATRIC" id="fig|1122152.4.peg.1002"/>
<protein>
    <submittedName>
        <fullName evidence="3">Two-component system response regulator</fullName>
    </submittedName>
</protein>
<dbReference type="Gene3D" id="3.40.50.2300">
    <property type="match status" value="1"/>
</dbReference>
<dbReference type="eggNOG" id="COG2197">
    <property type="taxonomic scope" value="Bacteria"/>
</dbReference>
<accession>A0A0R1SCM3</accession>
<sequence length="283" mass="32650">MNYYIVDSNTENCSKLKEVIEADFDSNVIGISDDANRAYEEVIQLHVDIMIVAYEINQRHQGIELIQKLRKVGSKPHFVMTGHNLTSQEKHQIYSHGIEVIINTPVKAVEARQMLHLLASYANLINRLNEIYRLSSISSGPFARPQAMHREQTDHIDEVLRFLGIASEPGIADIRKIINLMCDQDIEFSLINFERDLNLDNHAKKVIFQRIRRTLKVGITNLATMCIDYPENDILLDYANNLFEYKNIHNEIEALESEKCAKVEISLQHFFNGLLEESKRVQK</sequence>
<dbReference type="InterPro" id="IPR001789">
    <property type="entry name" value="Sig_transdc_resp-reg_receiver"/>
</dbReference>
<dbReference type="Proteomes" id="UP000051931">
    <property type="component" value="Unassembled WGS sequence"/>
</dbReference>
<comment type="caution">
    <text evidence="3">The sequence shown here is derived from an EMBL/GenBank/DDBJ whole genome shotgun (WGS) entry which is preliminary data.</text>
</comment>
<dbReference type="InterPro" id="IPR013972">
    <property type="entry name" value="YcbB"/>
</dbReference>
<dbReference type="EMBL" id="AZFB01000005">
    <property type="protein sequence ID" value="KRL63035.1"/>
    <property type="molecule type" value="Genomic_DNA"/>
</dbReference>
<dbReference type="Pfam" id="PF08664">
    <property type="entry name" value="YcbB"/>
    <property type="match status" value="1"/>
</dbReference>
<dbReference type="STRING" id="1122152.GCA_000425905_00881"/>
<evidence type="ECO:0000313" key="3">
    <source>
        <dbReference type="EMBL" id="KRL63035.1"/>
    </source>
</evidence>
<name>A0A0R1SCM3_9LACO</name>
<gene>
    <name evidence="3" type="ORF">FC23_GL000972</name>
</gene>
<dbReference type="PROSITE" id="PS50110">
    <property type="entry name" value="RESPONSE_REGULATORY"/>
    <property type="match status" value="1"/>
</dbReference>
<dbReference type="InterPro" id="IPR011006">
    <property type="entry name" value="CheY-like_superfamily"/>
</dbReference>
<dbReference type="SUPFAM" id="SSF52172">
    <property type="entry name" value="CheY-like"/>
    <property type="match status" value="1"/>
</dbReference>
<reference evidence="3 4" key="1">
    <citation type="journal article" date="2015" name="Genome Announc.">
        <title>Expanding the biotechnology potential of lactobacilli through comparative genomics of 213 strains and associated genera.</title>
        <authorList>
            <person name="Sun Z."/>
            <person name="Harris H.M."/>
            <person name="McCann A."/>
            <person name="Guo C."/>
            <person name="Argimon S."/>
            <person name="Zhang W."/>
            <person name="Yang X."/>
            <person name="Jeffery I.B."/>
            <person name="Cooney J.C."/>
            <person name="Kagawa T.F."/>
            <person name="Liu W."/>
            <person name="Song Y."/>
            <person name="Salvetti E."/>
            <person name="Wrobel A."/>
            <person name="Rasinkangas P."/>
            <person name="Parkhill J."/>
            <person name="Rea M.C."/>
            <person name="O'Sullivan O."/>
            <person name="Ritari J."/>
            <person name="Douillard F.P."/>
            <person name="Paul Ross R."/>
            <person name="Yang R."/>
            <person name="Briner A.E."/>
            <person name="Felis G.E."/>
            <person name="de Vos W.M."/>
            <person name="Barrangou R."/>
            <person name="Klaenhammer T.R."/>
            <person name="Caufield P.W."/>
            <person name="Cui Y."/>
            <person name="Zhang H."/>
            <person name="O'Toole P.W."/>
        </authorList>
    </citation>
    <scope>NUCLEOTIDE SEQUENCE [LARGE SCALE GENOMIC DNA]</scope>
    <source>
        <strain evidence="3 4">DSM 15354</strain>
    </source>
</reference>
<evidence type="ECO:0000256" key="1">
    <source>
        <dbReference type="PROSITE-ProRule" id="PRU00169"/>
    </source>
</evidence>
<organism evidence="3 4">
    <name type="scientific">Lactobacillus psittaci DSM 15354</name>
    <dbReference type="NCBI Taxonomy" id="1122152"/>
    <lineage>
        <taxon>Bacteria</taxon>
        <taxon>Bacillati</taxon>
        <taxon>Bacillota</taxon>
        <taxon>Bacilli</taxon>
        <taxon>Lactobacillales</taxon>
        <taxon>Lactobacillaceae</taxon>
        <taxon>Lactobacillus</taxon>
    </lineage>
</organism>
<comment type="caution">
    <text evidence="1">Lacks conserved residue(s) required for the propagation of feature annotation.</text>
</comment>
<dbReference type="GO" id="GO:0000160">
    <property type="term" value="P:phosphorelay signal transduction system"/>
    <property type="evidence" value="ECO:0007669"/>
    <property type="project" value="InterPro"/>
</dbReference>
<dbReference type="OrthoDB" id="9780153at2"/>